<proteinExistence type="predicted"/>
<accession>A0A7J8SET7</accession>
<dbReference type="AlphaFoldDB" id="A0A7J8SET7"/>
<feature type="non-terminal residue" evidence="2">
    <location>
        <position position="1"/>
    </location>
</feature>
<gene>
    <name evidence="2" type="ORF">Godav_009933</name>
</gene>
<evidence type="ECO:0000313" key="2">
    <source>
        <dbReference type="EMBL" id="MBA0624599.1"/>
    </source>
</evidence>
<feature type="compositionally biased region" description="Basic residues" evidence="1">
    <location>
        <begin position="1"/>
        <end position="12"/>
    </location>
</feature>
<feature type="non-terminal residue" evidence="2">
    <location>
        <position position="113"/>
    </location>
</feature>
<dbReference type="PANTHER" id="PTHR33670:SF17">
    <property type="entry name" value="ANTHER-SPECIFIC PROLINE-RICH PROTEIN APG"/>
    <property type="match status" value="1"/>
</dbReference>
<comment type="caution">
    <text evidence="2">The sequence shown here is derived from an EMBL/GenBank/DDBJ whole genome shotgun (WGS) entry which is preliminary data.</text>
</comment>
<organism evidence="2 3">
    <name type="scientific">Gossypium davidsonii</name>
    <name type="common">Davidson's cotton</name>
    <name type="synonym">Gossypium klotzschianum subsp. davidsonii</name>
    <dbReference type="NCBI Taxonomy" id="34287"/>
    <lineage>
        <taxon>Eukaryota</taxon>
        <taxon>Viridiplantae</taxon>
        <taxon>Streptophyta</taxon>
        <taxon>Embryophyta</taxon>
        <taxon>Tracheophyta</taxon>
        <taxon>Spermatophyta</taxon>
        <taxon>Magnoliopsida</taxon>
        <taxon>eudicotyledons</taxon>
        <taxon>Gunneridae</taxon>
        <taxon>Pentapetalae</taxon>
        <taxon>rosids</taxon>
        <taxon>malvids</taxon>
        <taxon>Malvales</taxon>
        <taxon>Malvaceae</taxon>
        <taxon>Malvoideae</taxon>
        <taxon>Gossypium</taxon>
    </lineage>
</organism>
<evidence type="ECO:0000313" key="3">
    <source>
        <dbReference type="Proteomes" id="UP000593561"/>
    </source>
</evidence>
<dbReference type="EMBL" id="JABFAC010000009">
    <property type="protein sequence ID" value="MBA0624599.1"/>
    <property type="molecule type" value="Genomic_DNA"/>
</dbReference>
<keyword evidence="3" id="KW-1185">Reference proteome</keyword>
<dbReference type="Proteomes" id="UP000593561">
    <property type="component" value="Unassembled WGS sequence"/>
</dbReference>
<sequence>TNRSQGNRKKHSPNTPPSVAPKLRPRILSWENVDVDLGSTDCLSSNPRSMPTQIRLTKSESNGSKVVLVSFYARSVFITSLPPSHVLLPAFFTKKIGVALKDDVATSALRRIL</sequence>
<evidence type="ECO:0000256" key="1">
    <source>
        <dbReference type="SAM" id="MobiDB-lite"/>
    </source>
</evidence>
<protein>
    <submittedName>
        <fullName evidence="2">Uncharacterized protein</fullName>
    </submittedName>
</protein>
<dbReference type="PANTHER" id="PTHR33670">
    <property type="entry name" value="SPLICING FACTOR, PROLINE- AND GLUTAMINE-RICH-LIKE"/>
    <property type="match status" value="1"/>
</dbReference>
<feature type="region of interest" description="Disordered" evidence="1">
    <location>
        <begin position="1"/>
        <end position="23"/>
    </location>
</feature>
<name>A0A7J8SET7_GOSDV</name>
<reference evidence="2 3" key="1">
    <citation type="journal article" date="2019" name="Genome Biol. Evol.">
        <title>Insights into the evolution of the New World diploid cottons (Gossypium, subgenus Houzingenia) based on genome sequencing.</title>
        <authorList>
            <person name="Grover C.E."/>
            <person name="Arick M.A. 2nd"/>
            <person name="Thrash A."/>
            <person name="Conover J.L."/>
            <person name="Sanders W.S."/>
            <person name="Peterson D.G."/>
            <person name="Frelichowski J.E."/>
            <person name="Scheffler J.A."/>
            <person name="Scheffler B.E."/>
            <person name="Wendel J.F."/>
        </authorList>
    </citation>
    <scope>NUCLEOTIDE SEQUENCE [LARGE SCALE GENOMIC DNA]</scope>
    <source>
        <strain evidence="2">27</strain>
        <tissue evidence="2">Leaf</tissue>
    </source>
</reference>